<protein>
    <submittedName>
        <fullName evidence="2">Uncharacterized protein</fullName>
    </submittedName>
</protein>
<evidence type="ECO:0000313" key="2">
    <source>
        <dbReference type="EMBL" id="KAK4213523.1"/>
    </source>
</evidence>
<organism evidence="2 3">
    <name type="scientific">Rhypophila decipiens</name>
    <dbReference type="NCBI Taxonomy" id="261697"/>
    <lineage>
        <taxon>Eukaryota</taxon>
        <taxon>Fungi</taxon>
        <taxon>Dikarya</taxon>
        <taxon>Ascomycota</taxon>
        <taxon>Pezizomycotina</taxon>
        <taxon>Sordariomycetes</taxon>
        <taxon>Sordariomycetidae</taxon>
        <taxon>Sordariales</taxon>
        <taxon>Naviculisporaceae</taxon>
        <taxon>Rhypophila</taxon>
    </lineage>
</organism>
<proteinExistence type="predicted"/>
<feature type="transmembrane region" description="Helical" evidence="1">
    <location>
        <begin position="360"/>
        <end position="382"/>
    </location>
</feature>
<gene>
    <name evidence="2" type="ORF">QBC37DRAFT_316048</name>
</gene>
<evidence type="ECO:0000313" key="3">
    <source>
        <dbReference type="Proteomes" id="UP001301769"/>
    </source>
</evidence>
<accession>A0AAN6Y7E0</accession>
<dbReference type="EMBL" id="MU858107">
    <property type="protein sequence ID" value="KAK4213523.1"/>
    <property type="molecule type" value="Genomic_DNA"/>
</dbReference>
<feature type="transmembrane region" description="Helical" evidence="1">
    <location>
        <begin position="242"/>
        <end position="262"/>
    </location>
</feature>
<keyword evidence="1" id="KW-0472">Membrane</keyword>
<comment type="caution">
    <text evidence="2">The sequence shown here is derived from an EMBL/GenBank/DDBJ whole genome shotgun (WGS) entry which is preliminary data.</text>
</comment>
<dbReference type="Proteomes" id="UP001301769">
    <property type="component" value="Unassembled WGS sequence"/>
</dbReference>
<keyword evidence="3" id="KW-1185">Reference proteome</keyword>
<keyword evidence="1" id="KW-1133">Transmembrane helix</keyword>
<keyword evidence="1" id="KW-0812">Transmembrane</keyword>
<feature type="transmembrane region" description="Helical" evidence="1">
    <location>
        <begin position="274"/>
        <end position="292"/>
    </location>
</feature>
<dbReference type="AlphaFoldDB" id="A0AAN6Y7E0"/>
<feature type="transmembrane region" description="Helical" evidence="1">
    <location>
        <begin position="304"/>
        <end position="326"/>
    </location>
</feature>
<name>A0AAN6Y7E0_9PEZI</name>
<reference evidence="2" key="1">
    <citation type="journal article" date="2023" name="Mol. Phylogenet. Evol.">
        <title>Genome-scale phylogeny and comparative genomics of the fungal order Sordariales.</title>
        <authorList>
            <person name="Hensen N."/>
            <person name="Bonometti L."/>
            <person name="Westerberg I."/>
            <person name="Brannstrom I.O."/>
            <person name="Guillou S."/>
            <person name="Cros-Aarteil S."/>
            <person name="Calhoun S."/>
            <person name="Haridas S."/>
            <person name="Kuo A."/>
            <person name="Mondo S."/>
            <person name="Pangilinan J."/>
            <person name="Riley R."/>
            <person name="LaButti K."/>
            <person name="Andreopoulos B."/>
            <person name="Lipzen A."/>
            <person name="Chen C."/>
            <person name="Yan M."/>
            <person name="Daum C."/>
            <person name="Ng V."/>
            <person name="Clum A."/>
            <person name="Steindorff A."/>
            <person name="Ohm R.A."/>
            <person name="Martin F."/>
            <person name="Silar P."/>
            <person name="Natvig D.O."/>
            <person name="Lalanne C."/>
            <person name="Gautier V."/>
            <person name="Ament-Velasquez S.L."/>
            <person name="Kruys A."/>
            <person name="Hutchinson M.I."/>
            <person name="Powell A.J."/>
            <person name="Barry K."/>
            <person name="Miller A.N."/>
            <person name="Grigoriev I.V."/>
            <person name="Debuchy R."/>
            <person name="Gladieux P."/>
            <person name="Hiltunen Thoren M."/>
            <person name="Johannesson H."/>
        </authorList>
    </citation>
    <scope>NUCLEOTIDE SEQUENCE</scope>
    <source>
        <strain evidence="2">PSN293</strain>
    </source>
</reference>
<feature type="transmembrane region" description="Helical" evidence="1">
    <location>
        <begin position="104"/>
        <end position="126"/>
    </location>
</feature>
<sequence length="399" mass="45585">MEFQDPLEAFRFNLSESARMNITTITRHMCELLCGAEVEIGIAGATLWSLREADRSGLNLSPSEGISWQTAWWSLVPLAIAAMTQPCGNVLGRKDKNFRFYSRASPIICIIDVFHFVVCMALCFSVDPRLILRNMKFELRERLYNDGGDGDSHLDAERTRLARWTLLIIGGIPCQTIKLVATDGMVWTKFWAISFFNSMVFWEVMTLLSQLLQTNHAVQLPVPRWRRESLWSVRTMRMASSLAFACHFFAVYEAAAILFYWALFSVSDLQFRHALAITAFLTIFIALSPIIIQHLRGHRFIDDIPLMLLTLLVMVLAVVTAAKGVFKPGLFSAELENWNRIRSPLDDYFLVQRLFRVDSAAGSAAVFTCVSTFLFSLFWYCFIFQPWGTYLPDWTEVFG</sequence>
<evidence type="ECO:0000256" key="1">
    <source>
        <dbReference type="SAM" id="Phobius"/>
    </source>
</evidence>
<reference evidence="2" key="2">
    <citation type="submission" date="2023-05" db="EMBL/GenBank/DDBJ databases">
        <authorList>
            <consortium name="Lawrence Berkeley National Laboratory"/>
            <person name="Steindorff A."/>
            <person name="Hensen N."/>
            <person name="Bonometti L."/>
            <person name="Westerberg I."/>
            <person name="Brannstrom I.O."/>
            <person name="Guillou S."/>
            <person name="Cros-Aarteil S."/>
            <person name="Calhoun S."/>
            <person name="Haridas S."/>
            <person name="Kuo A."/>
            <person name="Mondo S."/>
            <person name="Pangilinan J."/>
            <person name="Riley R."/>
            <person name="Labutti K."/>
            <person name="Andreopoulos B."/>
            <person name="Lipzen A."/>
            <person name="Chen C."/>
            <person name="Yanf M."/>
            <person name="Daum C."/>
            <person name="Ng V."/>
            <person name="Clum A."/>
            <person name="Ohm R."/>
            <person name="Martin F."/>
            <person name="Silar P."/>
            <person name="Natvig D."/>
            <person name="Lalanne C."/>
            <person name="Gautier V."/>
            <person name="Ament-Velasquez S.L."/>
            <person name="Kruys A."/>
            <person name="Hutchinson M.I."/>
            <person name="Powell A.J."/>
            <person name="Barry K."/>
            <person name="Miller A.N."/>
            <person name="Grigoriev I.V."/>
            <person name="Debuchy R."/>
            <person name="Gladieux P."/>
            <person name="Thoren M.H."/>
            <person name="Johannesson H."/>
        </authorList>
    </citation>
    <scope>NUCLEOTIDE SEQUENCE</scope>
    <source>
        <strain evidence="2">PSN293</strain>
    </source>
</reference>